<dbReference type="AlphaFoldDB" id="A0A0R2I6B3"/>
<sequence>MKKIILLGVLISILIFGYYLKIGNSLKANFKEEVTTKKVVRGEKDEDVIDSTPNKLIFIEEGIGLPITETSIDVNKRMVVPQGLKVAGWLKTSPIPGNVGNSLIAAHRDWNNKLGAFKYLEDIRIGETVIIEYENEEHREFKVVNKEIIDINKKPNAKIEINSNKRMITLISCTGSFDSKIKSYTQRALVTLE</sequence>
<comment type="caution">
    <text evidence="3">The sequence shown here is derived from an EMBL/GenBank/DDBJ whole genome shotgun (WGS) entry which is preliminary data.</text>
</comment>
<dbReference type="Proteomes" id="UP000051658">
    <property type="component" value="Unassembled WGS sequence"/>
</dbReference>
<evidence type="ECO:0000256" key="1">
    <source>
        <dbReference type="ARBA" id="ARBA00022801"/>
    </source>
</evidence>
<dbReference type="SUPFAM" id="SSF63817">
    <property type="entry name" value="Sortase"/>
    <property type="match status" value="1"/>
</dbReference>
<dbReference type="GO" id="GO:0016787">
    <property type="term" value="F:hydrolase activity"/>
    <property type="evidence" value="ECO:0007669"/>
    <property type="project" value="UniProtKB-KW"/>
</dbReference>
<evidence type="ECO:0000256" key="2">
    <source>
        <dbReference type="PIRSR" id="PIRSR605754-1"/>
    </source>
</evidence>
<evidence type="ECO:0008006" key="5">
    <source>
        <dbReference type="Google" id="ProtNLM"/>
    </source>
</evidence>
<dbReference type="Pfam" id="PF04203">
    <property type="entry name" value="Sortase"/>
    <property type="match status" value="1"/>
</dbReference>
<reference evidence="3 4" key="1">
    <citation type="journal article" date="2015" name="Genome Announc.">
        <title>Expanding the biotechnology potential of lactobacilli through comparative genomics of 213 strains and associated genera.</title>
        <authorList>
            <person name="Sun Z."/>
            <person name="Harris H.M."/>
            <person name="McCann A."/>
            <person name="Guo C."/>
            <person name="Argimon S."/>
            <person name="Zhang W."/>
            <person name="Yang X."/>
            <person name="Jeffery I.B."/>
            <person name="Cooney J.C."/>
            <person name="Kagawa T.F."/>
            <person name="Liu W."/>
            <person name="Song Y."/>
            <person name="Salvetti E."/>
            <person name="Wrobel A."/>
            <person name="Rasinkangas P."/>
            <person name="Parkhill J."/>
            <person name="Rea M.C."/>
            <person name="O'Sullivan O."/>
            <person name="Ritari J."/>
            <person name="Douillard F.P."/>
            <person name="Paul Ross R."/>
            <person name="Yang R."/>
            <person name="Briner A.E."/>
            <person name="Felis G.E."/>
            <person name="de Vos W.M."/>
            <person name="Barrangou R."/>
            <person name="Klaenhammer T.R."/>
            <person name="Caufield P.W."/>
            <person name="Cui Y."/>
            <person name="Zhang H."/>
            <person name="O'Toole P.W."/>
        </authorList>
    </citation>
    <scope>NUCLEOTIDE SEQUENCE [LARGE SCALE GENOMIC DNA]</scope>
    <source>
        <strain evidence="3 4">DSM 20623</strain>
    </source>
</reference>
<dbReference type="InterPro" id="IPR042001">
    <property type="entry name" value="Sortase_F"/>
</dbReference>
<accession>A0A0R2I6B3</accession>
<dbReference type="InterPro" id="IPR005754">
    <property type="entry name" value="Sortase"/>
</dbReference>
<keyword evidence="1" id="KW-0378">Hydrolase</keyword>
<name>A0A0R2I6B3_CARDV</name>
<proteinExistence type="predicted"/>
<dbReference type="CDD" id="cd05829">
    <property type="entry name" value="Sortase_F"/>
    <property type="match status" value="1"/>
</dbReference>
<dbReference type="eggNOG" id="COG3764">
    <property type="taxonomic scope" value="Bacteria"/>
</dbReference>
<dbReference type="RefSeq" id="WP_034572341.1">
    <property type="nucleotide sequence ID" value="NZ_JQBS01000018.1"/>
</dbReference>
<feature type="active site" description="Proton donor/acceptor" evidence="2">
    <location>
        <position position="107"/>
    </location>
</feature>
<dbReference type="InterPro" id="IPR023365">
    <property type="entry name" value="Sortase_dom-sf"/>
</dbReference>
<dbReference type="Gene3D" id="2.40.260.10">
    <property type="entry name" value="Sortase"/>
    <property type="match status" value="1"/>
</dbReference>
<dbReference type="EMBL" id="JQBS01000018">
    <property type="protein sequence ID" value="KRN56829.1"/>
    <property type="molecule type" value="Genomic_DNA"/>
</dbReference>
<keyword evidence="4" id="KW-1185">Reference proteome</keyword>
<gene>
    <name evidence="3" type="ORF">IV74_GL000839</name>
</gene>
<dbReference type="GeneID" id="89587778"/>
<feature type="active site" description="Acyl-thioester intermediate" evidence="2">
    <location>
        <position position="173"/>
    </location>
</feature>
<evidence type="ECO:0000313" key="3">
    <source>
        <dbReference type="EMBL" id="KRN56829.1"/>
    </source>
</evidence>
<protein>
    <recommendedName>
        <fullName evidence="5">Sortase</fullName>
    </recommendedName>
</protein>
<dbReference type="PATRIC" id="fig|1449336.4.peg.854"/>
<evidence type="ECO:0000313" key="4">
    <source>
        <dbReference type="Proteomes" id="UP000051658"/>
    </source>
</evidence>
<organism evidence="3 4">
    <name type="scientific">Carnobacterium divergens DSM 20623</name>
    <dbReference type="NCBI Taxonomy" id="1449336"/>
    <lineage>
        <taxon>Bacteria</taxon>
        <taxon>Bacillati</taxon>
        <taxon>Bacillota</taxon>
        <taxon>Bacilli</taxon>
        <taxon>Lactobacillales</taxon>
        <taxon>Carnobacteriaceae</taxon>
        <taxon>Carnobacterium</taxon>
    </lineage>
</organism>